<reference evidence="1 2" key="1">
    <citation type="submission" date="2019-05" db="EMBL/GenBank/DDBJ databases">
        <title>Emergence of the Ug99 lineage of the wheat stem rust pathogen through somatic hybridization.</title>
        <authorList>
            <person name="Li F."/>
            <person name="Upadhyaya N.M."/>
            <person name="Sperschneider J."/>
            <person name="Matny O."/>
            <person name="Nguyen-Phuc H."/>
            <person name="Mago R."/>
            <person name="Raley C."/>
            <person name="Miller M.E."/>
            <person name="Silverstein K.A.T."/>
            <person name="Henningsen E."/>
            <person name="Hirsch C.D."/>
            <person name="Visser B."/>
            <person name="Pretorius Z.A."/>
            <person name="Steffenson B.J."/>
            <person name="Schwessinger B."/>
            <person name="Dodds P.N."/>
            <person name="Figueroa M."/>
        </authorList>
    </citation>
    <scope>NUCLEOTIDE SEQUENCE [LARGE SCALE GENOMIC DNA]</scope>
    <source>
        <strain evidence="1">21-0</strain>
    </source>
</reference>
<dbReference type="Proteomes" id="UP000324748">
    <property type="component" value="Unassembled WGS sequence"/>
</dbReference>
<dbReference type="AlphaFoldDB" id="A0A5B0MW52"/>
<sequence length="136" mass="14933">MGQPNIILTHPTQVRDEQTNDVGRLSPPEMIVSLTSSQATVPHTQSANEGLFEGASQRCRLVKPLSNPTAGFDASLLSKDQPTAGLYAKPMLEDMPTMASNTSRYETLVDQHLWCITGTIRETWTSDNEAVKIFTV</sequence>
<organism evidence="1 2">
    <name type="scientific">Puccinia graminis f. sp. tritici</name>
    <dbReference type="NCBI Taxonomy" id="56615"/>
    <lineage>
        <taxon>Eukaryota</taxon>
        <taxon>Fungi</taxon>
        <taxon>Dikarya</taxon>
        <taxon>Basidiomycota</taxon>
        <taxon>Pucciniomycotina</taxon>
        <taxon>Pucciniomycetes</taxon>
        <taxon>Pucciniales</taxon>
        <taxon>Pucciniaceae</taxon>
        <taxon>Puccinia</taxon>
    </lineage>
</organism>
<accession>A0A5B0MW52</accession>
<keyword evidence="2" id="KW-1185">Reference proteome</keyword>
<gene>
    <name evidence="1" type="ORF">PGT21_011565</name>
</gene>
<proteinExistence type="predicted"/>
<evidence type="ECO:0000313" key="1">
    <source>
        <dbReference type="EMBL" id="KAA1080563.1"/>
    </source>
</evidence>
<name>A0A5B0MW52_PUCGR</name>
<protein>
    <submittedName>
        <fullName evidence="1">Uncharacterized protein</fullName>
    </submittedName>
</protein>
<dbReference type="EMBL" id="VSWC01000131">
    <property type="protein sequence ID" value="KAA1080563.1"/>
    <property type="molecule type" value="Genomic_DNA"/>
</dbReference>
<comment type="caution">
    <text evidence="1">The sequence shown here is derived from an EMBL/GenBank/DDBJ whole genome shotgun (WGS) entry which is preliminary data.</text>
</comment>
<evidence type="ECO:0000313" key="2">
    <source>
        <dbReference type="Proteomes" id="UP000324748"/>
    </source>
</evidence>